<dbReference type="InterPro" id="IPR050891">
    <property type="entry name" value="TatD-type_Hydrolase"/>
</dbReference>
<dbReference type="SUPFAM" id="SSF51556">
    <property type="entry name" value="Metallo-dependent hydrolases"/>
    <property type="match status" value="1"/>
</dbReference>
<evidence type="ECO:0000256" key="4">
    <source>
        <dbReference type="ARBA" id="ARBA00022801"/>
    </source>
</evidence>
<dbReference type="GO" id="GO:0008296">
    <property type="term" value="F:3'-5'-DNA exonuclease activity"/>
    <property type="evidence" value="ECO:0007669"/>
    <property type="project" value="TreeGrafter"/>
</dbReference>
<dbReference type="OMA" id="YGGSQKH"/>
<evidence type="ECO:0000313" key="8">
    <source>
        <dbReference type="EMBL" id="CDG69422.1"/>
    </source>
</evidence>
<dbReference type="InterPro" id="IPR032466">
    <property type="entry name" value="Metal_Hydrolase"/>
</dbReference>
<dbReference type="InterPro" id="IPR001130">
    <property type="entry name" value="TatD-like"/>
</dbReference>
<evidence type="ECO:0000256" key="3">
    <source>
        <dbReference type="ARBA" id="ARBA00022723"/>
    </source>
</evidence>
<comment type="similarity">
    <text evidence="1">Belongs to the metallo-dependent hydrolases superfamily. TatD-type hydrolase family.</text>
</comment>
<feature type="binding site" evidence="7">
    <location>
        <position position="179"/>
    </location>
    <ligand>
        <name>a divalent metal cation</name>
        <dbReference type="ChEBI" id="CHEBI:60240"/>
        <label>2</label>
    </ligand>
</feature>
<sequence>MRSRFIMASFQLIDIGANLTDSMYKGLYNGKKYHEEDLNDVLSRAKENGVNRSIITVGHLEDVNPALDLCKSTTNLFCTVGCHPTRCNEFKENPDDYYKQLLDIALNNQDKVVAIGECGLDYDREHFCSRETQKLFFEKQFDLAIETNLPMFFHMRNASQDFIDILKKYRDRIVGGVAHCFTGSVEEARALTDMGLYVGITGCSLKTLDNIEAVKTIPAEFLLVETDAPWCEIKNTHAGFKFIKTKFPTKKKERWEKGYCVKSRNEPCHLIQIIEILAAVRGEDPRELADNVFRNTEKLFFSKV</sequence>
<dbReference type="PANTHER" id="PTHR10060:SF15">
    <property type="entry name" value="DEOXYRIBONUCLEASE TATDN1"/>
    <property type="match status" value="1"/>
</dbReference>
<dbReference type="InterPro" id="IPR018228">
    <property type="entry name" value="DNase_TatD-rel_CS"/>
</dbReference>
<dbReference type="PANTHER" id="PTHR10060">
    <property type="entry name" value="TATD FAMILY DEOXYRIBONUCLEASE"/>
    <property type="match status" value="1"/>
</dbReference>
<evidence type="ECO:0000256" key="7">
    <source>
        <dbReference type="PIRSR" id="PIRSR005902-1"/>
    </source>
</evidence>
<dbReference type="GO" id="GO:0046872">
    <property type="term" value="F:metal ion binding"/>
    <property type="evidence" value="ECO:0007669"/>
    <property type="project" value="UniProtKB-KW"/>
</dbReference>
<keyword evidence="2" id="KW-0540">Nuclease</keyword>
<protein>
    <recommendedName>
        <fullName evidence="5">Deoxyribonuclease TATDN1</fullName>
    </recommendedName>
</protein>
<evidence type="ECO:0000256" key="1">
    <source>
        <dbReference type="ARBA" id="ARBA00009275"/>
    </source>
</evidence>
<gene>
    <name evidence="8" type="primary">TATDN1</name>
</gene>
<organism evidence="8">
    <name type="scientific">Hydra vulgaris</name>
    <name type="common">Hydra</name>
    <name type="synonym">Hydra attenuata</name>
    <dbReference type="NCBI Taxonomy" id="6087"/>
    <lineage>
        <taxon>Eukaryota</taxon>
        <taxon>Metazoa</taxon>
        <taxon>Cnidaria</taxon>
        <taxon>Hydrozoa</taxon>
        <taxon>Hydroidolina</taxon>
        <taxon>Anthoathecata</taxon>
        <taxon>Aplanulata</taxon>
        <taxon>Hydridae</taxon>
        <taxon>Hydra</taxon>
    </lineage>
</organism>
<feature type="binding site" evidence="7">
    <location>
        <position position="117"/>
    </location>
    <ligand>
        <name>a divalent metal cation</name>
        <dbReference type="ChEBI" id="CHEBI:60240"/>
        <label>1</label>
    </ligand>
</feature>
<dbReference type="FunFam" id="3.20.20.140:FF:000040">
    <property type="entry name" value="Putative tatD related deoxyribonuclease"/>
    <property type="match status" value="1"/>
</dbReference>
<dbReference type="GO" id="GO:0005829">
    <property type="term" value="C:cytosol"/>
    <property type="evidence" value="ECO:0007669"/>
    <property type="project" value="TreeGrafter"/>
</dbReference>
<name>T2MBU4_HYDVU</name>
<feature type="binding site" evidence="7">
    <location>
        <position position="227"/>
    </location>
    <ligand>
        <name>a divalent metal cation</name>
        <dbReference type="ChEBI" id="CHEBI:60240"/>
        <label>1</label>
    </ligand>
</feature>
<dbReference type="CDD" id="cd01310">
    <property type="entry name" value="TatD_DNAse"/>
    <property type="match status" value="1"/>
</dbReference>
<keyword evidence="4" id="KW-0378">Hydrolase</keyword>
<evidence type="ECO:0000256" key="2">
    <source>
        <dbReference type="ARBA" id="ARBA00022722"/>
    </source>
</evidence>
<evidence type="ECO:0000256" key="5">
    <source>
        <dbReference type="ARBA" id="ARBA00039767"/>
    </source>
</evidence>
<keyword evidence="3 7" id="KW-0479">Metal-binding</keyword>
<comment type="function">
    <text evidence="6">Deoxyribonuclease which catalyzes (in vitro) the decatenation of kinetoplast DNA, which are circular DNA catenated to each other, producing linear DNA molecules. Plays an important role in chromosomal segregation and cell cycle progression during eye development probably via its DNA decatenation activity.</text>
</comment>
<evidence type="ECO:0000256" key="6">
    <source>
        <dbReference type="ARBA" id="ARBA00045223"/>
    </source>
</evidence>
<dbReference type="OrthoDB" id="6079689at2759"/>
<proteinExistence type="evidence at transcript level"/>
<accession>T2MBU4</accession>
<dbReference type="PROSITE" id="PS01091">
    <property type="entry name" value="TATD_3"/>
    <property type="match status" value="1"/>
</dbReference>
<reference evidence="8" key="1">
    <citation type="journal article" date="2013" name="Genome Biol. Evol.">
        <title>Punctuated emergences of genetic and phenotypic innovations in eumetazoan, bilaterian, euteleostome, and hominidae ancestors.</title>
        <authorList>
            <person name="Wenger Y."/>
            <person name="Galliot B."/>
        </authorList>
    </citation>
    <scope>NUCLEOTIDE SEQUENCE</scope>
    <source>
        <tissue evidence="8">Whole animals</tissue>
    </source>
</reference>
<feature type="binding site" evidence="7">
    <location>
        <position position="154"/>
    </location>
    <ligand>
        <name>a divalent metal cation</name>
        <dbReference type="ChEBI" id="CHEBI:60240"/>
        <label>2</label>
    </ligand>
</feature>
<dbReference type="EMBL" id="HAAD01003190">
    <property type="protein sequence ID" value="CDG69422.1"/>
    <property type="molecule type" value="mRNA"/>
</dbReference>
<dbReference type="AlphaFoldDB" id="T2MBU4"/>
<dbReference type="PIRSF" id="PIRSF005902">
    <property type="entry name" value="DNase_TatD"/>
    <property type="match status" value="1"/>
</dbReference>
<dbReference type="Gene3D" id="3.20.20.140">
    <property type="entry name" value="Metal-dependent hydrolases"/>
    <property type="match status" value="1"/>
</dbReference>
<dbReference type="KEGG" id="hmg:100211127"/>
<dbReference type="Pfam" id="PF01026">
    <property type="entry name" value="TatD_DNase"/>
    <property type="match status" value="1"/>
</dbReference>